<dbReference type="Proteomes" id="UP000805614">
    <property type="component" value="Unassembled WGS sequence"/>
</dbReference>
<keyword evidence="2" id="KW-1185">Reference proteome</keyword>
<evidence type="ECO:0000313" key="1">
    <source>
        <dbReference type="EMBL" id="MBC6469247.1"/>
    </source>
</evidence>
<dbReference type="InterPro" id="IPR036390">
    <property type="entry name" value="WH_DNA-bd_sf"/>
</dbReference>
<dbReference type="EMBL" id="JABVEC010000025">
    <property type="protein sequence ID" value="MBC6469247.1"/>
    <property type="molecule type" value="Genomic_DNA"/>
</dbReference>
<name>A0ABR7LWL8_9ACTN</name>
<reference evidence="1 2" key="1">
    <citation type="submission" date="2020-06" db="EMBL/GenBank/DDBJ databases">
        <title>Actinomadura xiongansis sp. nov., isolated from soil of Baiyangdian.</title>
        <authorList>
            <person name="Zhang X."/>
        </authorList>
    </citation>
    <scope>NUCLEOTIDE SEQUENCE [LARGE SCALE GENOMIC DNA]</scope>
    <source>
        <strain evidence="1 2">HBUM206468</strain>
    </source>
</reference>
<dbReference type="Gene3D" id="1.10.10.10">
    <property type="entry name" value="Winged helix-like DNA-binding domain superfamily/Winged helix DNA-binding domain"/>
    <property type="match status" value="1"/>
</dbReference>
<accession>A0ABR7LWL8</accession>
<dbReference type="InterPro" id="IPR036388">
    <property type="entry name" value="WH-like_DNA-bd_sf"/>
</dbReference>
<protein>
    <submittedName>
        <fullName evidence="1">Transcriptional regulator</fullName>
    </submittedName>
</protein>
<proteinExistence type="predicted"/>
<dbReference type="SUPFAM" id="SSF46785">
    <property type="entry name" value="Winged helix' DNA-binding domain"/>
    <property type="match status" value="1"/>
</dbReference>
<sequence>MSIGVNLKCVTQDASTLEAVAALSDGLRHRMYDFIRRSGGPVTRDEAAQSVGISRKLAAFHLDKLVAVGLLSAGYAQPDGLRRVGRAPKVYAPTELNVQVSIPQREHGLLADILLEAVRGQGPGESGEEAALRVASDRGRGLGTADRNELRPGRLGAERALTCAGRMLERHGFEPARATPTLMRLRNCPFHPLAAKAPDLVCGINHAFIAGYLGGLGAVTLNATLAPRPGACCVELGTAATDPTGA</sequence>
<gene>
    <name evidence="1" type="ORF">HKK74_27670</name>
</gene>
<organism evidence="1 2">
    <name type="scientific">Actinomadura alba</name>
    <dbReference type="NCBI Taxonomy" id="406431"/>
    <lineage>
        <taxon>Bacteria</taxon>
        <taxon>Bacillati</taxon>
        <taxon>Actinomycetota</taxon>
        <taxon>Actinomycetes</taxon>
        <taxon>Streptosporangiales</taxon>
        <taxon>Thermomonosporaceae</taxon>
        <taxon>Actinomadura</taxon>
    </lineage>
</organism>
<comment type="caution">
    <text evidence="1">The sequence shown here is derived from an EMBL/GenBank/DDBJ whole genome shotgun (WGS) entry which is preliminary data.</text>
</comment>
<evidence type="ECO:0000313" key="2">
    <source>
        <dbReference type="Proteomes" id="UP000805614"/>
    </source>
</evidence>